<keyword evidence="1" id="KW-0808">Transferase</keyword>
<sequence>MAGPRAGRLGTGGRLKRERPWHRETQGEWMTFDIRQAGLADVPALRTVMDAAIGQLQRGFLTETQIASSRAVMGLDTQLVEDGTYYLVESEGRVAGCGGWSRRATLYGGDTAPGRNARLLDPAVDAARVRAMYTDPAFARRGVGRMVLARCEAAAAAEGFTRLELMATLAGQPLYTAYGFEPVEYVEDATGGAPVPLVKMAKRIEPAACPVG</sequence>
<dbReference type="InterPro" id="IPR016181">
    <property type="entry name" value="Acyl_CoA_acyltransferase"/>
</dbReference>
<evidence type="ECO:0000313" key="6">
    <source>
        <dbReference type="Proteomes" id="UP000642748"/>
    </source>
</evidence>
<evidence type="ECO:0000256" key="2">
    <source>
        <dbReference type="ARBA" id="ARBA00023315"/>
    </source>
</evidence>
<proteinExistence type="predicted"/>
<dbReference type="PANTHER" id="PTHR43877:SF1">
    <property type="entry name" value="ACETYLTRANSFERASE"/>
    <property type="match status" value="1"/>
</dbReference>
<dbReference type="PANTHER" id="PTHR43877">
    <property type="entry name" value="AMINOALKYLPHOSPHONATE N-ACETYLTRANSFERASE-RELATED-RELATED"/>
    <property type="match status" value="1"/>
</dbReference>
<dbReference type="Gene3D" id="3.40.630.30">
    <property type="match status" value="1"/>
</dbReference>
<organism evidence="5 6">
    <name type="scientific">Rugosimonospora africana</name>
    <dbReference type="NCBI Taxonomy" id="556532"/>
    <lineage>
        <taxon>Bacteria</taxon>
        <taxon>Bacillati</taxon>
        <taxon>Actinomycetota</taxon>
        <taxon>Actinomycetes</taxon>
        <taxon>Micromonosporales</taxon>
        <taxon>Micromonosporaceae</taxon>
        <taxon>Rugosimonospora</taxon>
    </lineage>
</organism>
<dbReference type="PROSITE" id="PS51186">
    <property type="entry name" value="GNAT"/>
    <property type="match status" value="1"/>
</dbReference>
<evidence type="ECO:0000313" key="5">
    <source>
        <dbReference type="EMBL" id="GIH15421.1"/>
    </source>
</evidence>
<comment type="caution">
    <text evidence="5">The sequence shown here is derived from an EMBL/GenBank/DDBJ whole genome shotgun (WGS) entry which is preliminary data.</text>
</comment>
<dbReference type="Proteomes" id="UP000642748">
    <property type="component" value="Unassembled WGS sequence"/>
</dbReference>
<name>A0A8J3QRZ0_9ACTN</name>
<dbReference type="SUPFAM" id="SSF55729">
    <property type="entry name" value="Acyl-CoA N-acyltransferases (Nat)"/>
    <property type="match status" value="1"/>
</dbReference>
<gene>
    <name evidence="5" type="ORF">Raf01_35930</name>
</gene>
<dbReference type="Pfam" id="PF00583">
    <property type="entry name" value="Acetyltransf_1"/>
    <property type="match status" value="1"/>
</dbReference>
<feature type="domain" description="N-acetyltransferase" evidence="4">
    <location>
        <begin position="32"/>
        <end position="205"/>
    </location>
</feature>
<reference evidence="5" key="1">
    <citation type="submission" date="2021-01" db="EMBL/GenBank/DDBJ databases">
        <title>Whole genome shotgun sequence of Rugosimonospora africana NBRC 104875.</title>
        <authorList>
            <person name="Komaki H."/>
            <person name="Tamura T."/>
        </authorList>
    </citation>
    <scope>NUCLEOTIDE SEQUENCE</scope>
    <source>
        <strain evidence="5">NBRC 104875</strain>
    </source>
</reference>
<dbReference type="InterPro" id="IPR050832">
    <property type="entry name" value="Bact_Acetyltransf"/>
</dbReference>
<feature type="region of interest" description="Disordered" evidence="3">
    <location>
        <begin position="1"/>
        <end position="22"/>
    </location>
</feature>
<dbReference type="AlphaFoldDB" id="A0A8J3QRZ0"/>
<accession>A0A8J3QRZ0</accession>
<evidence type="ECO:0000256" key="1">
    <source>
        <dbReference type="ARBA" id="ARBA00022679"/>
    </source>
</evidence>
<keyword evidence="2" id="KW-0012">Acyltransferase</keyword>
<evidence type="ECO:0000259" key="4">
    <source>
        <dbReference type="PROSITE" id="PS51186"/>
    </source>
</evidence>
<protein>
    <submittedName>
        <fullName evidence="5">Acetyltransferase</fullName>
    </submittedName>
</protein>
<dbReference type="GO" id="GO:0016747">
    <property type="term" value="F:acyltransferase activity, transferring groups other than amino-acyl groups"/>
    <property type="evidence" value="ECO:0007669"/>
    <property type="project" value="InterPro"/>
</dbReference>
<evidence type="ECO:0000256" key="3">
    <source>
        <dbReference type="SAM" id="MobiDB-lite"/>
    </source>
</evidence>
<dbReference type="CDD" id="cd04301">
    <property type="entry name" value="NAT_SF"/>
    <property type="match status" value="1"/>
</dbReference>
<keyword evidence="6" id="KW-1185">Reference proteome</keyword>
<dbReference type="EMBL" id="BONZ01000034">
    <property type="protein sequence ID" value="GIH15421.1"/>
    <property type="molecule type" value="Genomic_DNA"/>
</dbReference>
<dbReference type="InterPro" id="IPR000182">
    <property type="entry name" value="GNAT_dom"/>
</dbReference>